<evidence type="ECO:0000259" key="3">
    <source>
        <dbReference type="PROSITE" id="PS50977"/>
    </source>
</evidence>
<dbReference type="InterPro" id="IPR009057">
    <property type="entry name" value="Homeodomain-like_sf"/>
</dbReference>
<dbReference type="Gene3D" id="1.10.357.10">
    <property type="entry name" value="Tetracycline Repressor, domain 2"/>
    <property type="match status" value="1"/>
</dbReference>
<dbReference type="GO" id="GO:0000976">
    <property type="term" value="F:transcription cis-regulatory region binding"/>
    <property type="evidence" value="ECO:0007669"/>
    <property type="project" value="TreeGrafter"/>
</dbReference>
<sequence length="197" mass="21062">MPERKQRADATRNREAVLAAADALFARSDSPRSVSMDEVAAAAGVGKGTLFRRFGDRTGLIQALYEARVQPLREAVESGPAPLGPTTPPLERVPALLDAMLSFKMDNRHLSMALEEAGSGSPYAAGHYTRWHGALEEMLQQIPATAATAGFTAHALLAATRADLVEHLLGERQMTPLQVREGLAGHTARVLGDQGND</sequence>
<evidence type="ECO:0000256" key="1">
    <source>
        <dbReference type="ARBA" id="ARBA00023125"/>
    </source>
</evidence>
<dbReference type="SUPFAM" id="SSF46689">
    <property type="entry name" value="Homeodomain-like"/>
    <property type="match status" value="1"/>
</dbReference>
<feature type="domain" description="HTH tetR-type" evidence="3">
    <location>
        <begin position="11"/>
        <end position="72"/>
    </location>
</feature>
<dbReference type="InterPro" id="IPR050109">
    <property type="entry name" value="HTH-type_TetR-like_transc_reg"/>
</dbReference>
<evidence type="ECO:0000313" key="4">
    <source>
        <dbReference type="EMBL" id="WTY94111.1"/>
    </source>
</evidence>
<feature type="DNA-binding region" description="H-T-H motif" evidence="2">
    <location>
        <begin position="35"/>
        <end position="54"/>
    </location>
</feature>
<evidence type="ECO:0000256" key="2">
    <source>
        <dbReference type="PROSITE-ProRule" id="PRU00335"/>
    </source>
</evidence>
<proteinExistence type="predicted"/>
<organism evidence="4">
    <name type="scientific">Streptomyces sp. NBC_01401</name>
    <dbReference type="NCBI Taxonomy" id="2903854"/>
    <lineage>
        <taxon>Bacteria</taxon>
        <taxon>Bacillati</taxon>
        <taxon>Actinomycetota</taxon>
        <taxon>Actinomycetes</taxon>
        <taxon>Kitasatosporales</taxon>
        <taxon>Streptomycetaceae</taxon>
        <taxon>Streptomyces</taxon>
    </lineage>
</organism>
<dbReference type="PROSITE" id="PS50977">
    <property type="entry name" value="HTH_TETR_2"/>
    <property type="match status" value="1"/>
</dbReference>
<keyword evidence="1 2" id="KW-0238">DNA-binding</keyword>
<dbReference type="AlphaFoldDB" id="A0AAU3GQJ6"/>
<name>A0AAU3GQJ6_9ACTN</name>
<dbReference type="EMBL" id="CP109535">
    <property type="protein sequence ID" value="WTY94111.1"/>
    <property type="molecule type" value="Genomic_DNA"/>
</dbReference>
<reference evidence="4" key="1">
    <citation type="submission" date="2022-10" db="EMBL/GenBank/DDBJ databases">
        <title>The complete genomes of actinobacterial strains from the NBC collection.</title>
        <authorList>
            <person name="Joergensen T.S."/>
            <person name="Alvarez Arevalo M."/>
            <person name="Sterndorff E.B."/>
            <person name="Faurdal D."/>
            <person name="Vuksanovic O."/>
            <person name="Mourched A.-S."/>
            <person name="Charusanti P."/>
            <person name="Shaw S."/>
            <person name="Blin K."/>
            <person name="Weber T."/>
        </authorList>
    </citation>
    <scope>NUCLEOTIDE SEQUENCE</scope>
    <source>
        <strain evidence="4">NBC_01401</strain>
    </source>
</reference>
<dbReference type="InterPro" id="IPR001647">
    <property type="entry name" value="HTH_TetR"/>
</dbReference>
<accession>A0AAU3GQJ6</accession>
<dbReference type="Pfam" id="PF00440">
    <property type="entry name" value="TetR_N"/>
    <property type="match status" value="1"/>
</dbReference>
<gene>
    <name evidence="4" type="ORF">OG626_04000</name>
</gene>
<dbReference type="GO" id="GO:0003700">
    <property type="term" value="F:DNA-binding transcription factor activity"/>
    <property type="evidence" value="ECO:0007669"/>
    <property type="project" value="TreeGrafter"/>
</dbReference>
<protein>
    <submittedName>
        <fullName evidence="4">TetR/AcrR family transcriptional regulator</fullName>
    </submittedName>
</protein>
<dbReference type="PANTHER" id="PTHR30055">
    <property type="entry name" value="HTH-TYPE TRANSCRIPTIONAL REGULATOR RUTR"/>
    <property type="match status" value="1"/>
</dbReference>
<dbReference type="PANTHER" id="PTHR30055:SF209">
    <property type="entry name" value="POSSIBLE TRANSCRIPTIONAL REGULATORY PROTEIN (PROBABLY TETR-FAMILY)"/>
    <property type="match status" value="1"/>
</dbReference>